<gene>
    <name evidence="2" type="ORF">DDQ41_12530</name>
</gene>
<accession>A0ABM6V6M7</accession>
<protein>
    <submittedName>
        <fullName evidence="2">Uncharacterized protein</fullName>
    </submittedName>
</protein>
<dbReference type="EMBL" id="CP029254">
    <property type="protein sequence ID" value="AWK09612.1"/>
    <property type="molecule type" value="Genomic_DNA"/>
</dbReference>
<dbReference type="Proteomes" id="UP000245051">
    <property type="component" value="Chromosome"/>
</dbReference>
<feature type="region of interest" description="Disordered" evidence="1">
    <location>
        <begin position="123"/>
        <end position="158"/>
    </location>
</feature>
<feature type="region of interest" description="Disordered" evidence="1">
    <location>
        <begin position="1"/>
        <end position="26"/>
    </location>
</feature>
<evidence type="ECO:0000313" key="2">
    <source>
        <dbReference type="EMBL" id="AWK09612.1"/>
    </source>
</evidence>
<reference evidence="2 3" key="1">
    <citation type="submission" date="2018-05" db="EMBL/GenBank/DDBJ databases">
        <title>Complete genome sequence of the Type Strain of Streptomyces spongiicola HNM0071, the producer of staurosporine.</title>
        <authorList>
            <person name="Zhou S."/>
            <person name="Huang X."/>
        </authorList>
    </citation>
    <scope>NUCLEOTIDE SEQUENCE [LARGE SCALE GENOMIC DNA]</scope>
    <source>
        <strain evidence="2 3">HNM0071</strain>
    </source>
</reference>
<proteinExistence type="predicted"/>
<evidence type="ECO:0000256" key="1">
    <source>
        <dbReference type="SAM" id="MobiDB-lite"/>
    </source>
</evidence>
<name>A0ABM6V6M7_9ACTN</name>
<sequence>MPRERLAGIPDGPAPTADPAEPPRPLNADLIRQRLTDSLTSAWPRMAYADHVAEVTDSVMSVVLPLTTRLGNEVSGWQSEAAQALSDRDRARAAAVALEQITAEAARLLRAGVPGQALAVLESDGQPLGSCDVSSFADDTPRARSAGHGGAHHDPDEE</sequence>
<keyword evidence="3" id="KW-1185">Reference proteome</keyword>
<organism evidence="2 3">
    <name type="scientific">Streptomyces spongiicola</name>
    <dbReference type="NCBI Taxonomy" id="1690221"/>
    <lineage>
        <taxon>Bacteria</taxon>
        <taxon>Bacillati</taxon>
        <taxon>Actinomycetota</taxon>
        <taxon>Actinomycetes</taxon>
        <taxon>Kitasatosporales</taxon>
        <taxon>Streptomycetaceae</taxon>
        <taxon>Streptomyces</taxon>
    </lineage>
</organism>
<evidence type="ECO:0000313" key="3">
    <source>
        <dbReference type="Proteomes" id="UP000245051"/>
    </source>
</evidence>